<organism evidence="1">
    <name type="scientific">Oscillatoriales cyanobacterium SpSt-402</name>
    <dbReference type="NCBI Taxonomy" id="2282168"/>
    <lineage>
        <taxon>Bacteria</taxon>
        <taxon>Bacillati</taxon>
        <taxon>Cyanobacteriota</taxon>
        <taxon>Cyanophyceae</taxon>
        <taxon>Oscillatoriophycideae</taxon>
        <taxon>Oscillatoriales</taxon>
    </lineage>
</organism>
<comment type="caution">
    <text evidence="1">The sequence shown here is derived from an EMBL/GenBank/DDBJ whole genome shotgun (WGS) entry which is preliminary data.</text>
</comment>
<accession>A0A832H7M2</accession>
<dbReference type="GO" id="GO:0009976">
    <property type="term" value="F:tocopherol cyclase activity"/>
    <property type="evidence" value="ECO:0007669"/>
    <property type="project" value="InterPro"/>
</dbReference>
<sequence length="370" mass="42551">MSPFQQVPHSGYHWSGGNHRFFEGWYFRVTLPDCQQSFAFMYSIEDPTGSSVYSGGAAQILGPDDDYLCRTFPDTKQFWAWRNGLGLGHWKPQVRTGTSDRQRLKFGLLHNRLPIGYLSPQQFHQVVSEGYQVTDCWHQGRLQEPTGNNARWNYQVQPVYRWGAPYTLQQSTAGWLSFFPIFEPGWQILVAHGLATGWIEWNGTRYTFHGAPLYAEKNWGGSFPQKWFWMQCNAFDAVPDLTLTAVGGRRQVLWQMESVGMVGIHHQGKFYEFVPWNATVQWDVMPWGFWKMWAESDRHRVEVIGSTSREPALVRVPTQDGLVFACRDTTRGDLQVKLWEKTSDRLLLNAHSSLAGLETGGSWEGVWRSS</sequence>
<dbReference type="Pfam" id="PF14249">
    <property type="entry name" value="Tocopherol_cycl"/>
    <property type="match status" value="1"/>
</dbReference>
<gene>
    <name evidence="1" type="ORF">ENR47_06550</name>
</gene>
<dbReference type="EMBL" id="DSRD01000422">
    <property type="protein sequence ID" value="HGW93925.1"/>
    <property type="molecule type" value="Genomic_DNA"/>
</dbReference>
<reference evidence="1" key="1">
    <citation type="journal article" date="2020" name="mSystems">
        <title>Genome- and Community-Level Interaction Insights into Carbon Utilization and Element Cycling Functions of Hydrothermarchaeota in Hydrothermal Sediment.</title>
        <authorList>
            <person name="Zhou Z."/>
            <person name="Liu Y."/>
            <person name="Xu W."/>
            <person name="Pan J."/>
            <person name="Luo Z.H."/>
            <person name="Li M."/>
        </authorList>
    </citation>
    <scope>NUCLEOTIDE SEQUENCE [LARGE SCALE GENOMIC DNA]</scope>
    <source>
        <strain evidence="1">SpSt-402</strain>
    </source>
</reference>
<protein>
    <submittedName>
        <fullName evidence="1">Tocopherol cyclase</fullName>
    </submittedName>
</protein>
<proteinExistence type="predicted"/>
<dbReference type="PANTHER" id="PTHR35309">
    <property type="match status" value="1"/>
</dbReference>
<evidence type="ECO:0000313" key="1">
    <source>
        <dbReference type="EMBL" id="HGW93925.1"/>
    </source>
</evidence>
<dbReference type="InterPro" id="IPR025893">
    <property type="entry name" value="Tocopherol_cyclase"/>
</dbReference>
<name>A0A832H7M2_9CYAN</name>
<dbReference type="AlphaFoldDB" id="A0A832H7M2"/>
<dbReference type="PANTHER" id="PTHR35309:SF4">
    <property type="entry name" value="TOCOPHEROL CYCLASE"/>
    <property type="match status" value="1"/>
</dbReference>